<organism evidence="3 4">
    <name type="scientific">Gekko japonicus</name>
    <name type="common">Schlegel's Japanese gecko</name>
    <dbReference type="NCBI Taxonomy" id="146911"/>
    <lineage>
        <taxon>Eukaryota</taxon>
        <taxon>Metazoa</taxon>
        <taxon>Chordata</taxon>
        <taxon>Craniata</taxon>
        <taxon>Vertebrata</taxon>
        <taxon>Euteleostomi</taxon>
        <taxon>Lepidosauria</taxon>
        <taxon>Squamata</taxon>
        <taxon>Bifurcata</taxon>
        <taxon>Gekkota</taxon>
        <taxon>Gekkonidae</taxon>
        <taxon>Gekkoninae</taxon>
        <taxon>Gekko</taxon>
    </lineage>
</organism>
<proteinExistence type="predicted"/>
<feature type="non-terminal residue" evidence="4">
    <location>
        <position position="222"/>
    </location>
</feature>
<feature type="compositionally biased region" description="Basic and acidic residues" evidence="1">
    <location>
        <begin position="82"/>
        <end position="92"/>
    </location>
</feature>
<protein>
    <submittedName>
        <fullName evidence="4">Partner and localizer of BRCA2</fullName>
    </submittedName>
</protein>
<feature type="region of interest" description="Disordered" evidence="1">
    <location>
        <begin position="15"/>
        <end position="62"/>
    </location>
</feature>
<evidence type="ECO:0000313" key="4">
    <source>
        <dbReference type="RefSeq" id="XP_015285212.1"/>
    </source>
</evidence>
<evidence type="ECO:0000259" key="2">
    <source>
        <dbReference type="Pfam" id="PF16756"/>
    </source>
</evidence>
<evidence type="ECO:0000256" key="1">
    <source>
        <dbReference type="SAM" id="MobiDB-lite"/>
    </source>
</evidence>
<dbReference type="PANTHER" id="PTHR14662">
    <property type="entry name" value="PARTNER AND LOCALIZER OF BRCA2"/>
    <property type="match status" value="1"/>
</dbReference>
<feature type="region of interest" description="Disordered" evidence="1">
    <location>
        <begin position="82"/>
        <end position="105"/>
    </location>
</feature>
<dbReference type="GeneID" id="107126198"/>
<dbReference type="Gene3D" id="2.130.10.10">
    <property type="entry name" value="YVTN repeat-like/Quinoprotein amine dehydrogenase"/>
    <property type="match status" value="1"/>
</dbReference>
<keyword evidence="3" id="KW-1185">Reference proteome</keyword>
<feature type="domain" description="Partner and localiser of BRCA2 WD40" evidence="2">
    <location>
        <begin position="105"/>
        <end position="222"/>
    </location>
</feature>
<accession>A0ABM1LGX5</accession>
<dbReference type="InterPro" id="IPR031920">
    <property type="entry name" value="PALB2_WD40"/>
</dbReference>
<sequence>MVGATPVTQDFCNAPWHVPAGSPQEPSARAAGEPVCGTEGERWHTGASCPEGEGGARRQHDEAAAVSLEAGRELAAELRELGRASADQHDAAADGSVRAPRGRQGEGTLQMTSKLKNPAGSCSVDVSAVWWEVADFEELRIVIACKASVALWRRLDSGCWETVHTWSFAEVPVFQLVPLPGAHSLMCVALGGPEIAELRLLFHSLKEGCPQQSPVKAGNIKA</sequence>
<name>A0ABM1LGX5_GEKJA</name>
<gene>
    <name evidence="4" type="primary">PALB2</name>
</gene>
<dbReference type="Pfam" id="PF16756">
    <property type="entry name" value="PALB2_WD40"/>
    <property type="match status" value="1"/>
</dbReference>
<evidence type="ECO:0000313" key="3">
    <source>
        <dbReference type="Proteomes" id="UP000694871"/>
    </source>
</evidence>
<dbReference type="RefSeq" id="XP_015285212.1">
    <property type="nucleotide sequence ID" value="XM_015429726.1"/>
</dbReference>
<dbReference type="PANTHER" id="PTHR14662:SF2">
    <property type="entry name" value="PARTNER AND LOCALIZER OF BRCA2"/>
    <property type="match status" value="1"/>
</dbReference>
<reference evidence="4" key="1">
    <citation type="submission" date="2025-08" db="UniProtKB">
        <authorList>
            <consortium name="RefSeq"/>
        </authorList>
    </citation>
    <scope>IDENTIFICATION</scope>
</reference>
<dbReference type="InterPro" id="IPR042417">
    <property type="entry name" value="PALB2"/>
</dbReference>
<dbReference type="Proteomes" id="UP000694871">
    <property type="component" value="Unplaced"/>
</dbReference>
<dbReference type="InterPro" id="IPR015943">
    <property type="entry name" value="WD40/YVTN_repeat-like_dom_sf"/>
</dbReference>